<dbReference type="InterPro" id="IPR014729">
    <property type="entry name" value="Rossmann-like_a/b/a_fold"/>
</dbReference>
<dbReference type="InterPro" id="IPR015421">
    <property type="entry name" value="PyrdxlP-dep_Trfase_major"/>
</dbReference>
<dbReference type="Pfam" id="PF01171">
    <property type="entry name" value="ATP_bind_3"/>
    <property type="match status" value="1"/>
</dbReference>
<keyword evidence="5" id="KW-1185">Reference proteome</keyword>
<proteinExistence type="predicted"/>
<dbReference type="PANTHER" id="PTHR43686:SF1">
    <property type="entry name" value="AMINOTRAN_5 DOMAIN-CONTAINING PROTEIN"/>
    <property type="match status" value="1"/>
</dbReference>
<reference evidence="4" key="1">
    <citation type="submission" date="2020-01" db="EMBL/GenBank/DDBJ databases">
        <title>Development of genomics and gene disruption for Polysphondylium violaceum indicates a role for the polyketide synthase stlB in stalk morphogenesis.</title>
        <authorList>
            <person name="Narita B."/>
            <person name="Kawabe Y."/>
            <person name="Kin K."/>
            <person name="Saito T."/>
            <person name="Gibbs R."/>
            <person name="Kuspa A."/>
            <person name="Muzny D."/>
            <person name="Queller D."/>
            <person name="Richards S."/>
            <person name="Strassman J."/>
            <person name="Sucgang R."/>
            <person name="Worley K."/>
            <person name="Schaap P."/>
        </authorList>
    </citation>
    <scope>NUCLEOTIDE SEQUENCE</scope>
    <source>
        <strain evidence="4">QSvi11</strain>
    </source>
</reference>
<dbReference type="Pfam" id="PF00266">
    <property type="entry name" value="Aminotran_5"/>
    <property type="match status" value="1"/>
</dbReference>
<evidence type="ECO:0000256" key="1">
    <source>
        <dbReference type="SAM" id="MobiDB-lite"/>
    </source>
</evidence>
<dbReference type="InterPro" id="IPR015422">
    <property type="entry name" value="PyrdxlP-dep_Trfase_small"/>
</dbReference>
<dbReference type="Gene3D" id="3.40.640.10">
    <property type="entry name" value="Type I PLP-dependent aspartate aminotransferase-like (Major domain)"/>
    <property type="match status" value="1"/>
</dbReference>
<dbReference type="Gene3D" id="3.40.50.620">
    <property type="entry name" value="HUPs"/>
    <property type="match status" value="1"/>
</dbReference>
<gene>
    <name evidence="4" type="ORF">CYY_000480</name>
</gene>
<feature type="region of interest" description="Disordered" evidence="1">
    <location>
        <begin position="703"/>
        <end position="722"/>
    </location>
</feature>
<dbReference type="PANTHER" id="PTHR43686">
    <property type="entry name" value="SULFURTRANSFERASE-RELATED"/>
    <property type="match status" value="1"/>
</dbReference>
<evidence type="ECO:0000259" key="3">
    <source>
        <dbReference type="Pfam" id="PF01171"/>
    </source>
</evidence>
<dbReference type="OrthoDB" id="420046at2759"/>
<feature type="domain" description="tRNA(Ile)-lysidine/2-thiocytidine synthase N-terminal" evidence="3">
    <location>
        <begin position="826"/>
        <end position="993"/>
    </location>
</feature>
<dbReference type="CDD" id="cd24138">
    <property type="entry name" value="TtcA-like"/>
    <property type="match status" value="1"/>
</dbReference>
<dbReference type="InterPro" id="IPR011063">
    <property type="entry name" value="TilS/TtcA_N"/>
</dbReference>
<comment type="caution">
    <text evidence="4">The sequence shown here is derived from an EMBL/GenBank/DDBJ whole genome shotgun (WGS) entry which is preliminary data.</text>
</comment>
<evidence type="ECO:0000313" key="5">
    <source>
        <dbReference type="Proteomes" id="UP000695562"/>
    </source>
</evidence>
<name>A0A8J4Q3Q6_9MYCE</name>
<dbReference type="AlphaFoldDB" id="A0A8J4Q3Q6"/>
<organism evidence="4 5">
    <name type="scientific">Polysphondylium violaceum</name>
    <dbReference type="NCBI Taxonomy" id="133409"/>
    <lineage>
        <taxon>Eukaryota</taxon>
        <taxon>Amoebozoa</taxon>
        <taxon>Evosea</taxon>
        <taxon>Eumycetozoa</taxon>
        <taxon>Dictyostelia</taxon>
        <taxon>Dictyosteliales</taxon>
        <taxon>Dictyosteliaceae</taxon>
        <taxon>Polysphondylium</taxon>
    </lineage>
</organism>
<accession>A0A8J4Q3Q6</accession>
<feature type="domain" description="Aminotransferase class V" evidence="2">
    <location>
        <begin position="79"/>
        <end position="450"/>
    </location>
</feature>
<evidence type="ECO:0008006" key="6">
    <source>
        <dbReference type="Google" id="ProtNLM"/>
    </source>
</evidence>
<evidence type="ECO:0000313" key="4">
    <source>
        <dbReference type="EMBL" id="KAF2078190.1"/>
    </source>
</evidence>
<dbReference type="InterPro" id="IPR015424">
    <property type="entry name" value="PyrdxlP-dep_Trfase"/>
</dbReference>
<sequence>MIDNHEDQRNRDFSDEYFSNVDVEVHSRPVKTDTADDVSCKYYAGALKTVAGLVQSTALDTVGVSDLISSPFGDRLLTYCDFTASGRTLGSIEEYLLHEVIPLYANTHTLSDATGLQTTLFRREAREIVKRGCRGSNVEDVLLFVGSGATSAVNALVHILDIKFLSSSGKTPLVLLGPYEHHSNILPWREAGAQVLTCPEAKTGGVDTEFLQDMLKRFRDQDSERLIIGSFSAASNVSGIVEDTVAVTEILKRHNALSFWDYACAAPYVPIDMNPHNDNRYKKDALFFSPHKFLGGVGTPGVLCVKKHLLKNTVPYRPGGGSVLYVTPNTTTYLSNFEEKEEAGTPDIIGSIRCGLAFQLRENIGVDNIYQSELQHSAHIRSRLGEIKNLVMLGNNAQSSKQLPIISFLVRYAPDPSLFLHHNFVSSLLNDLFGIQTRASCACAGPYLECLLGLNDKDNREFLSSIFEKQEVVRPGMVRLNVNYTHSLQEVEFICSAVQFVVEHGWKLMPLYTLVVASGEWKHRSKLTKMIDRRWLSSISYTNKGKMSYESKRRTINFTNDMDDSQKLDKLISIKQSYLDQAHQLVQQHLLNLPKPLPDQSTMLTPDAQHLRWFALPTDVSNVLAASNTTSVNQDITLSTTLHKEIIIKPHKKYISGTNGLDQQEYEKVLANLNNLSTNEANQLINDNFVYPMINILNSISSNSNSSSSVVNSSSSSSKVDDTNQVGMVCPMKPKVKDNNLVEGKICINCFHDHVGTVKQEKNDTDGNNNNNTNISKSKECRSCECVSFVPRMEGTQKEQRTLQKKISSNVVTTITNYNMINDGDKIMVGVSGGKDSLTLVHTLLDIRRRSKAKFSIGVCTVDPQSPDYDPSPLKKYFESLNIPYFYISQAVMESAKMCMKDGNKASICAFCSRMRRGILYDVCRKEGYNVLALGQHLDDLSESFVMSAFYNGILSTMKVNYTNEQADLRVIRPLCNIRETQTRHYAKVMGLPVISENCPACFEAPKERQRIKLLLANQENINPMIHHILFKTMQPLITIDKTNRNSKRSIELNNNNPNIDIGDE</sequence>
<dbReference type="SUPFAM" id="SSF53383">
    <property type="entry name" value="PLP-dependent transferases"/>
    <property type="match status" value="1"/>
</dbReference>
<dbReference type="EMBL" id="AJWJ01000009">
    <property type="protein sequence ID" value="KAF2078190.1"/>
    <property type="molecule type" value="Genomic_DNA"/>
</dbReference>
<dbReference type="Gene3D" id="3.90.1150.10">
    <property type="entry name" value="Aspartate Aminotransferase, domain 1"/>
    <property type="match status" value="1"/>
</dbReference>
<dbReference type="Proteomes" id="UP000695562">
    <property type="component" value="Unassembled WGS sequence"/>
</dbReference>
<dbReference type="SUPFAM" id="SSF52402">
    <property type="entry name" value="Adenine nucleotide alpha hydrolases-like"/>
    <property type="match status" value="1"/>
</dbReference>
<protein>
    <recommendedName>
        <fullName evidence="6">Aminotransferase</fullName>
    </recommendedName>
</protein>
<evidence type="ECO:0000259" key="2">
    <source>
        <dbReference type="Pfam" id="PF00266"/>
    </source>
</evidence>
<feature type="compositionally biased region" description="Low complexity" evidence="1">
    <location>
        <begin position="703"/>
        <end position="718"/>
    </location>
</feature>
<dbReference type="InterPro" id="IPR000192">
    <property type="entry name" value="Aminotrans_V_dom"/>
</dbReference>